<dbReference type="Proteomes" id="UP000320679">
    <property type="component" value="Unassembled WGS sequence"/>
</dbReference>
<evidence type="ECO:0000313" key="7">
    <source>
        <dbReference type="EMBL" id="TET44337.1"/>
    </source>
</evidence>
<feature type="domain" description="4Fe-4S ferredoxin-type" evidence="6">
    <location>
        <begin position="47"/>
        <end position="109"/>
    </location>
</feature>
<evidence type="ECO:0000256" key="4">
    <source>
        <dbReference type="ARBA" id="ARBA00023004"/>
    </source>
</evidence>
<dbReference type="EMBL" id="SOJK01000223">
    <property type="protein sequence ID" value="TET44337.1"/>
    <property type="molecule type" value="Genomic_DNA"/>
</dbReference>
<dbReference type="AlphaFoldDB" id="A0A523UP63"/>
<organism evidence="7 8">
    <name type="scientific">Aerophobetes bacterium</name>
    <dbReference type="NCBI Taxonomy" id="2030807"/>
    <lineage>
        <taxon>Bacteria</taxon>
        <taxon>Candidatus Aerophobota</taxon>
    </lineage>
</organism>
<evidence type="ECO:0000256" key="3">
    <source>
        <dbReference type="ARBA" id="ARBA00023002"/>
    </source>
</evidence>
<accession>A0A523UP63</accession>
<dbReference type="InterPro" id="IPR051460">
    <property type="entry name" value="HdrC_iron-sulfur_subunit"/>
</dbReference>
<evidence type="ECO:0000256" key="5">
    <source>
        <dbReference type="ARBA" id="ARBA00023014"/>
    </source>
</evidence>
<evidence type="ECO:0000313" key="8">
    <source>
        <dbReference type="Proteomes" id="UP000320679"/>
    </source>
</evidence>
<dbReference type="InterPro" id="IPR017900">
    <property type="entry name" value="4Fe4S_Fe_S_CS"/>
</dbReference>
<dbReference type="GO" id="GO:0005886">
    <property type="term" value="C:plasma membrane"/>
    <property type="evidence" value="ECO:0007669"/>
    <property type="project" value="TreeGrafter"/>
</dbReference>
<evidence type="ECO:0000256" key="2">
    <source>
        <dbReference type="ARBA" id="ARBA00022723"/>
    </source>
</evidence>
<gene>
    <name evidence="7" type="ORF">E3J59_05200</name>
</gene>
<dbReference type="PANTHER" id="PTHR43255">
    <property type="entry name" value="IRON-SULFUR-BINDING OXIDOREDUCTASE FADF-RELATED-RELATED"/>
    <property type="match status" value="1"/>
</dbReference>
<comment type="caution">
    <text evidence="7">The sequence shown here is derived from an EMBL/GenBank/DDBJ whole genome shotgun (WGS) entry which is preliminary data.</text>
</comment>
<dbReference type="SUPFAM" id="SSF46548">
    <property type="entry name" value="alpha-helical ferredoxin"/>
    <property type="match status" value="1"/>
</dbReference>
<evidence type="ECO:0000259" key="6">
    <source>
        <dbReference type="Pfam" id="PF13183"/>
    </source>
</evidence>
<keyword evidence="2" id="KW-0479">Metal-binding</keyword>
<dbReference type="GO" id="GO:0046872">
    <property type="term" value="F:metal ion binding"/>
    <property type="evidence" value="ECO:0007669"/>
    <property type="project" value="UniProtKB-KW"/>
</dbReference>
<dbReference type="Gene3D" id="1.10.1060.10">
    <property type="entry name" value="Alpha-helical ferredoxin"/>
    <property type="match status" value="1"/>
</dbReference>
<dbReference type="GO" id="GO:0051539">
    <property type="term" value="F:4 iron, 4 sulfur cluster binding"/>
    <property type="evidence" value="ECO:0007669"/>
    <property type="project" value="UniProtKB-KW"/>
</dbReference>
<proteinExistence type="predicted"/>
<keyword evidence="1" id="KW-0004">4Fe-4S</keyword>
<keyword evidence="3" id="KW-0560">Oxidoreductase</keyword>
<sequence>MSLLGRGRLPVARRIKQVKVITVTSSGKKETVDAGFAERVQQKSGKELRQCYHCLKCSAGCPLTFAMDWTPNQIIRMVQLGLEKRVLSSSTIWLCASCETCSTRCPNEVDLPAIMDTLKEMAIRNDMRSEQTVIQVFHRVFLNCLREYGRLHELSLLLSLKLLTLNLFEDMMLGMKMFAKGKINLLPTRIENVRQLDVIFRTFGESKRSRS</sequence>
<dbReference type="InterPro" id="IPR009051">
    <property type="entry name" value="Helical_ferredxn"/>
</dbReference>
<evidence type="ECO:0000256" key="1">
    <source>
        <dbReference type="ARBA" id="ARBA00022485"/>
    </source>
</evidence>
<reference evidence="7 8" key="1">
    <citation type="submission" date="2019-03" db="EMBL/GenBank/DDBJ databases">
        <title>Metabolic potential of uncultured bacteria and archaea associated with petroleum seepage in deep-sea sediments.</title>
        <authorList>
            <person name="Dong X."/>
            <person name="Hubert C."/>
        </authorList>
    </citation>
    <scope>NUCLEOTIDE SEQUENCE [LARGE SCALE GENOMIC DNA]</scope>
    <source>
        <strain evidence="7">E29_bin78</strain>
    </source>
</reference>
<name>A0A523UP63_UNCAE</name>
<dbReference type="GO" id="GO:0016491">
    <property type="term" value="F:oxidoreductase activity"/>
    <property type="evidence" value="ECO:0007669"/>
    <property type="project" value="UniProtKB-KW"/>
</dbReference>
<dbReference type="Pfam" id="PF13183">
    <property type="entry name" value="Fer4_8"/>
    <property type="match status" value="1"/>
</dbReference>
<keyword evidence="4" id="KW-0408">Iron</keyword>
<protein>
    <submittedName>
        <fullName evidence="7">Heterodisulfide reductase subunit C</fullName>
    </submittedName>
</protein>
<dbReference type="InterPro" id="IPR017896">
    <property type="entry name" value="4Fe4S_Fe-S-bd"/>
</dbReference>
<dbReference type="PROSITE" id="PS00198">
    <property type="entry name" value="4FE4S_FER_1"/>
    <property type="match status" value="1"/>
</dbReference>
<dbReference type="PANTHER" id="PTHR43255:SF1">
    <property type="entry name" value="IRON-SULFUR-BINDING OXIDOREDUCTASE FADF-RELATED"/>
    <property type="match status" value="1"/>
</dbReference>
<keyword evidence="5" id="KW-0411">Iron-sulfur</keyword>